<organism evidence="1 2">
    <name type="scientific">Pyronema omphalodes (strain CBS 100304)</name>
    <name type="common">Pyronema confluens</name>
    <dbReference type="NCBI Taxonomy" id="1076935"/>
    <lineage>
        <taxon>Eukaryota</taxon>
        <taxon>Fungi</taxon>
        <taxon>Dikarya</taxon>
        <taxon>Ascomycota</taxon>
        <taxon>Pezizomycotina</taxon>
        <taxon>Pezizomycetes</taxon>
        <taxon>Pezizales</taxon>
        <taxon>Pyronemataceae</taxon>
        <taxon>Pyronema</taxon>
    </lineage>
</organism>
<dbReference type="AlphaFoldDB" id="U4LI03"/>
<dbReference type="Proteomes" id="UP000018144">
    <property type="component" value="Unassembled WGS sequence"/>
</dbReference>
<proteinExistence type="predicted"/>
<keyword evidence="2" id="KW-1185">Reference proteome</keyword>
<evidence type="ECO:0000313" key="2">
    <source>
        <dbReference type="Proteomes" id="UP000018144"/>
    </source>
</evidence>
<protein>
    <submittedName>
        <fullName evidence="1">Uncharacterized protein</fullName>
    </submittedName>
</protein>
<accession>U4LI03</accession>
<sequence>MEMLGIRYEGLSSHLNRKLKVLTDTEDRDW</sequence>
<dbReference type="EMBL" id="HF935604">
    <property type="protein sequence ID" value="CCX31558.1"/>
    <property type="molecule type" value="Genomic_DNA"/>
</dbReference>
<reference evidence="1 2" key="1">
    <citation type="journal article" date="2013" name="PLoS Genet.">
        <title>The genome and development-dependent transcriptomes of Pyronema confluens: a window into fungal evolution.</title>
        <authorList>
            <person name="Traeger S."/>
            <person name="Altegoer F."/>
            <person name="Freitag M."/>
            <person name="Gabaldon T."/>
            <person name="Kempken F."/>
            <person name="Kumar A."/>
            <person name="Marcet-Houben M."/>
            <person name="Poggeler S."/>
            <person name="Stajich J.E."/>
            <person name="Nowrousian M."/>
        </authorList>
    </citation>
    <scope>NUCLEOTIDE SEQUENCE [LARGE SCALE GENOMIC DNA]</scope>
    <source>
        <strain evidence="2">CBS 100304</strain>
        <tissue evidence="1">Vegetative mycelium</tissue>
    </source>
</reference>
<evidence type="ECO:0000313" key="1">
    <source>
        <dbReference type="EMBL" id="CCX31558.1"/>
    </source>
</evidence>
<name>U4LI03_PYROM</name>
<gene>
    <name evidence="1" type="ORF">PCON_10907</name>
</gene>